<gene>
    <name evidence="1" type="ORF">WM2015_401</name>
</gene>
<dbReference type="EMBL" id="CP012154">
    <property type="protein sequence ID" value="AKS40784.1"/>
    <property type="molecule type" value="Genomic_DNA"/>
</dbReference>
<proteinExistence type="predicted"/>
<evidence type="ECO:0000313" key="1">
    <source>
        <dbReference type="EMBL" id="AKS40784.1"/>
    </source>
</evidence>
<dbReference type="OrthoDB" id="9800417at2"/>
<organism evidence="1 2">
    <name type="scientific">Wenzhouxiangella marina</name>
    <dbReference type="NCBI Taxonomy" id="1579979"/>
    <lineage>
        <taxon>Bacteria</taxon>
        <taxon>Pseudomonadati</taxon>
        <taxon>Pseudomonadota</taxon>
        <taxon>Gammaproteobacteria</taxon>
        <taxon>Chromatiales</taxon>
        <taxon>Wenzhouxiangellaceae</taxon>
        <taxon>Wenzhouxiangella</taxon>
    </lineage>
</organism>
<dbReference type="Pfam" id="PF01345">
    <property type="entry name" value="DUF11"/>
    <property type="match status" value="1"/>
</dbReference>
<dbReference type="RefSeq" id="WP_049724466.1">
    <property type="nucleotide sequence ID" value="NZ_CP012154.1"/>
</dbReference>
<dbReference type="Proteomes" id="UP000066624">
    <property type="component" value="Chromosome"/>
</dbReference>
<dbReference type="InterPro" id="IPR005135">
    <property type="entry name" value="Endo/exonuclease/phosphatase"/>
</dbReference>
<dbReference type="AlphaFoldDB" id="A0A0K0XSU2"/>
<dbReference type="InterPro" id="IPR036691">
    <property type="entry name" value="Endo/exonu/phosph_ase_sf"/>
</dbReference>
<dbReference type="Gene3D" id="3.60.10.10">
    <property type="entry name" value="Endonuclease/exonuclease/phosphatase"/>
    <property type="match status" value="1"/>
</dbReference>
<dbReference type="NCBIfam" id="TIGR01451">
    <property type="entry name" value="B_ant_repeat"/>
    <property type="match status" value="1"/>
</dbReference>
<dbReference type="PANTHER" id="PTHR42834">
    <property type="entry name" value="ENDONUCLEASE/EXONUCLEASE/PHOSPHATASE FAMILY PROTEIN (AFU_ORTHOLOGUE AFUA_3G09210)"/>
    <property type="match status" value="1"/>
</dbReference>
<dbReference type="Pfam" id="PF19580">
    <property type="entry name" value="Exo_endo_phos_3"/>
    <property type="match status" value="1"/>
</dbReference>
<dbReference type="InterPro" id="IPR001434">
    <property type="entry name" value="OmcB-like_DUF11"/>
</dbReference>
<reference evidence="1 2" key="1">
    <citation type="submission" date="2015-07" db="EMBL/GenBank/DDBJ databases">
        <authorList>
            <person name="Noorani M."/>
        </authorList>
    </citation>
    <scope>NUCLEOTIDE SEQUENCE [LARGE SCALE GENOMIC DNA]</scope>
    <source>
        <strain evidence="1 2">KCTC 42284</strain>
    </source>
</reference>
<dbReference type="CDD" id="cd04486">
    <property type="entry name" value="YhcR_OBF_like"/>
    <property type="match status" value="1"/>
</dbReference>
<dbReference type="GO" id="GO:0003824">
    <property type="term" value="F:catalytic activity"/>
    <property type="evidence" value="ECO:0007669"/>
    <property type="project" value="InterPro"/>
</dbReference>
<dbReference type="PANTHER" id="PTHR42834:SF1">
    <property type="entry name" value="ENDONUCLEASE_EXONUCLEASE_PHOSPHATASE FAMILY PROTEIN (AFU_ORTHOLOGUE AFUA_3G09210)"/>
    <property type="match status" value="1"/>
</dbReference>
<evidence type="ECO:0000313" key="2">
    <source>
        <dbReference type="Proteomes" id="UP000066624"/>
    </source>
</evidence>
<dbReference type="STRING" id="1579979.WM2015_401"/>
<dbReference type="InterPro" id="IPR047589">
    <property type="entry name" value="DUF11_rpt"/>
</dbReference>
<accession>A0A0K0XSU2</accession>
<sequence>MYAPSLKSWLLMATLFLSTTALAGAPIPWFDEDFVTFAGAGFSATPAAGQLDSNQWRVQGLSDGPGSFGGEFTSGDFARGATTGGASSGGIYALSTGTAIALGAQPTGADFTPGSFDLRIVNNTGDTIEAVDISYLIWTYNDQPRANSLNFEYSLDDSNWTPVPGLDYTSPEASDGSPAWVSTPRSTTLTGLGLAVGSPLYLRWTSDDVSGGGSRDELGIGAVQVDIIPPPTLLASKTGSAFARVGDTITYNLEISNVDATETVTDVVLSDLLPGNVSYVSDTSGLPLTQPIPGIYEWDLGDLAAGQSFSFDLVVSVNGGAAGDLVNNFNASGLLGAQIVTAQAEWATTVVPEVSIYDIQTVVDPGADDASPLLGQTVFVDGIVTAAPGEIENGGVAVIQEAAGGPYSGLVIDADFAGLGLARGDEILVVGEVTELSSQTRLAASRVELLASPGELAPILLPTSDFPAALAATSEPWESVFIEFQSVEVTAELSFGEWEFDDGTGPAVGDDLGSITLSPALGDQYGFLRGIGWYSFGAFKVEPRNNDDLDFIAPLFEIYEIQGEGLRSPLAPATGNGTGAVVRSEDNIVTAVTADAFTIQMPDERDSSAMPLASRGLYVYTGSAPTVQVGDRVNVQGAVVEFFDLTQIGFPDAVEILDSGNPLPTATLFDAGTPSSDPTTPSCGVNNFECFESMRVTVPNGFVTAPSQNFVSDPVAEAVVSAGGDRVLRGPGVEFPGLGGACPGCPVWSGAPERFELDPDRVGLPNVTLAGGTSFSAIGVIGYDFGDYELWPTELTIDSTPPLPVPAPASGPTELSIASLNALDLFDDVDDPDRPIPTCDAGYIASNRVVLSPAEYQLKLAKLADTITQGLNFPDVIALQEVESLTTLQDLADAISAARGFTYTPYLVPGNDRGEINNGFLVAESRVAVDAIIQEGGDECLSSDNTPLHDRPTLTLEARFIANGENWPFVVMNNHFRSLGGIDSDARVRLKRHEQAQSVAARVQARQSADPLLPIILVGDKNAFQFSDGYVDLVGLLSGTSVESENLVNLENAGVPGFDPSNQVIPSLVNPLLTLPASERYSFIFQGVAQTLDHALLNRAAELYFSNFGYMRGNADYWEGFAEDELSVARSSDHDGFVLVLEPGRDIDALFEDRFESP</sequence>
<name>A0A0K0XSU2_9GAMM</name>
<keyword evidence="2" id="KW-1185">Reference proteome</keyword>
<dbReference type="KEGG" id="wma:WM2015_401"/>
<dbReference type="SUPFAM" id="SSF56219">
    <property type="entry name" value="DNase I-like"/>
    <property type="match status" value="1"/>
</dbReference>
<protein>
    <submittedName>
        <fullName evidence="1">Uncharacterized protein</fullName>
    </submittedName>
</protein>